<dbReference type="SUPFAM" id="SSF53383">
    <property type="entry name" value="PLP-dependent transferases"/>
    <property type="match status" value="1"/>
</dbReference>
<comment type="similarity">
    <text evidence="2 6">Belongs to the trans-sulfuration enzymes family.</text>
</comment>
<dbReference type="GO" id="GO:0071269">
    <property type="term" value="P:L-homocysteine biosynthetic process"/>
    <property type="evidence" value="ECO:0007669"/>
    <property type="project" value="TreeGrafter"/>
</dbReference>
<dbReference type="EC" id="4.4.1.11" evidence="7"/>
<evidence type="ECO:0000313" key="7">
    <source>
        <dbReference type="EMBL" id="KAA6302076.1"/>
    </source>
</evidence>
<dbReference type="Gene3D" id="3.40.640.10">
    <property type="entry name" value="Type I PLP-dependent aspartate aminotransferase-like (Major domain)"/>
    <property type="match status" value="1"/>
</dbReference>
<keyword evidence="7" id="KW-0456">Lyase</keyword>
<dbReference type="PANTHER" id="PTHR43797">
    <property type="entry name" value="HOMOCYSTEINE/CYSTEINE SYNTHASE"/>
    <property type="match status" value="1"/>
</dbReference>
<dbReference type="AlphaFoldDB" id="A0A5M8P135"/>
<dbReference type="Proteomes" id="UP000324575">
    <property type="component" value="Unassembled WGS sequence"/>
</dbReference>
<evidence type="ECO:0000256" key="5">
    <source>
        <dbReference type="PIRSR" id="PIRSR001434-2"/>
    </source>
</evidence>
<evidence type="ECO:0000256" key="6">
    <source>
        <dbReference type="RuleBase" id="RU362118"/>
    </source>
</evidence>
<evidence type="ECO:0000256" key="2">
    <source>
        <dbReference type="ARBA" id="ARBA00009077"/>
    </source>
</evidence>
<dbReference type="GO" id="GO:0006535">
    <property type="term" value="P:cysteine biosynthetic process from serine"/>
    <property type="evidence" value="ECO:0007669"/>
    <property type="project" value="TreeGrafter"/>
</dbReference>
<accession>A0A5M8P135</accession>
<organism evidence="7 8">
    <name type="scientific">Candidatus Ordinivivax streblomastigis</name>
    <dbReference type="NCBI Taxonomy" id="2540710"/>
    <lineage>
        <taxon>Bacteria</taxon>
        <taxon>Pseudomonadati</taxon>
        <taxon>Bacteroidota</taxon>
        <taxon>Bacteroidia</taxon>
        <taxon>Bacteroidales</taxon>
        <taxon>Candidatus Ordinivivax</taxon>
    </lineage>
</organism>
<protein>
    <submittedName>
        <fullName evidence="7">L-methionine gamma-lyase</fullName>
        <ecNumber evidence="7">4.4.1.11</ecNumber>
    </submittedName>
</protein>
<dbReference type="GO" id="GO:0003961">
    <property type="term" value="F:O-acetylhomoserine aminocarboxypropyltransferase activity"/>
    <property type="evidence" value="ECO:0007669"/>
    <property type="project" value="TreeGrafter"/>
</dbReference>
<evidence type="ECO:0000256" key="3">
    <source>
        <dbReference type="ARBA" id="ARBA00022679"/>
    </source>
</evidence>
<keyword evidence="4 5" id="KW-0663">Pyridoxal phosphate</keyword>
<name>A0A5M8P135_9BACT</name>
<dbReference type="Pfam" id="PF01053">
    <property type="entry name" value="Cys_Met_Meta_PP"/>
    <property type="match status" value="1"/>
</dbReference>
<evidence type="ECO:0000256" key="1">
    <source>
        <dbReference type="ARBA" id="ARBA00001933"/>
    </source>
</evidence>
<evidence type="ECO:0000313" key="8">
    <source>
        <dbReference type="Proteomes" id="UP000324575"/>
    </source>
</evidence>
<gene>
    <name evidence="7" type="ORF">EZS26_001677</name>
</gene>
<dbReference type="Gene3D" id="3.90.1150.10">
    <property type="entry name" value="Aspartate Aminotransferase, domain 1"/>
    <property type="match status" value="1"/>
</dbReference>
<dbReference type="InterPro" id="IPR015422">
    <property type="entry name" value="PyrdxlP-dep_Trfase_small"/>
</dbReference>
<comment type="cofactor">
    <cofactor evidence="1 6">
        <name>pyridoxal 5'-phosphate</name>
        <dbReference type="ChEBI" id="CHEBI:597326"/>
    </cofactor>
</comment>
<dbReference type="GO" id="GO:0004124">
    <property type="term" value="F:cysteine synthase activity"/>
    <property type="evidence" value="ECO:0007669"/>
    <property type="project" value="TreeGrafter"/>
</dbReference>
<evidence type="ECO:0000256" key="4">
    <source>
        <dbReference type="ARBA" id="ARBA00022898"/>
    </source>
</evidence>
<dbReference type="GO" id="GO:0005737">
    <property type="term" value="C:cytoplasm"/>
    <property type="evidence" value="ECO:0007669"/>
    <property type="project" value="TreeGrafter"/>
</dbReference>
<proteinExistence type="inferred from homology"/>
<dbReference type="InterPro" id="IPR006235">
    <property type="entry name" value="OAc-hSer/O-AcSer_sulfhydrylase"/>
</dbReference>
<feature type="modified residue" description="N6-(pyridoxal phosphate)lysine" evidence="5">
    <location>
        <position position="206"/>
    </location>
</feature>
<dbReference type="EMBL" id="SNRX01000010">
    <property type="protein sequence ID" value="KAA6302076.1"/>
    <property type="molecule type" value="Genomic_DNA"/>
</dbReference>
<sequence>MNTDITGQILNQRFKQKDVHGSISMPIYSGAAFEFDTAEEMEAAFLGKSGKHTYSRISNPTVEAFEDRIVQISKAKHALAVSSGMAAISNVFMSIASSGANIVTSTHLFGNTFSLFLFTLKAFGVEVRFCNLLDTDDVAKHLDEKTCAIFTEIVTNPHLEVADLKALSALAHSKNVPLIADSTIIAWPGFNAQALGVDLEIVSSTKYLSGGATSIGGIILDHQTFDWSTSPRLGELSKTVGKQAFTVKLRGEISRNMGAYMSPHTAYLQSLGLETLALRFKHMSATALQLAEFLQTLPEIKQVNYTGLVDNPFYPIAKEQFGAYQGAMLTFSLKDQAACYTFLNRLKVIRRATNLFDNKSLIIHPLSTIYGTLSPEYKKMVEVPGDMLRLSVGLEDVSDLKEDILQTL</sequence>
<reference evidence="7 8" key="1">
    <citation type="submission" date="2019-03" db="EMBL/GenBank/DDBJ databases">
        <title>Single cell metagenomics reveals metabolic interactions within the superorganism composed of flagellate Streblomastix strix and complex community of Bacteroidetes bacteria on its surface.</title>
        <authorList>
            <person name="Treitli S.C."/>
            <person name="Kolisko M."/>
            <person name="Husnik F."/>
            <person name="Keeling P."/>
            <person name="Hampl V."/>
        </authorList>
    </citation>
    <scope>NUCLEOTIDE SEQUENCE [LARGE SCALE GENOMIC DNA]</scope>
    <source>
        <strain evidence="7">St1</strain>
    </source>
</reference>
<dbReference type="InterPro" id="IPR000277">
    <property type="entry name" value="Cys/Met-Metab_PyrdxlP-dep_enz"/>
</dbReference>
<dbReference type="FunFam" id="3.40.640.10:FF:000046">
    <property type="entry name" value="Cystathionine gamma-lyase"/>
    <property type="match status" value="1"/>
</dbReference>
<keyword evidence="3" id="KW-0808">Transferase</keyword>
<comment type="caution">
    <text evidence="7">The sequence shown here is derived from an EMBL/GenBank/DDBJ whole genome shotgun (WGS) entry which is preliminary data.</text>
</comment>
<dbReference type="GO" id="GO:0030170">
    <property type="term" value="F:pyridoxal phosphate binding"/>
    <property type="evidence" value="ECO:0007669"/>
    <property type="project" value="InterPro"/>
</dbReference>
<dbReference type="GO" id="GO:0018826">
    <property type="term" value="F:methionine gamma-lyase activity"/>
    <property type="evidence" value="ECO:0007669"/>
    <property type="project" value="UniProtKB-EC"/>
</dbReference>
<dbReference type="InterPro" id="IPR015424">
    <property type="entry name" value="PyrdxlP-dep_Trfase"/>
</dbReference>
<dbReference type="PIRSF" id="PIRSF001434">
    <property type="entry name" value="CGS"/>
    <property type="match status" value="1"/>
</dbReference>
<dbReference type="PANTHER" id="PTHR43797:SF2">
    <property type="entry name" value="HOMOCYSTEINE_CYSTEINE SYNTHASE"/>
    <property type="match status" value="1"/>
</dbReference>
<dbReference type="InterPro" id="IPR015421">
    <property type="entry name" value="PyrdxlP-dep_Trfase_major"/>
</dbReference>
<dbReference type="GO" id="GO:0019346">
    <property type="term" value="P:transsulfuration"/>
    <property type="evidence" value="ECO:0007669"/>
    <property type="project" value="InterPro"/>
</dbReference>